<keyword evidence="2" id="KW-1133">Transmembrane helix</keyword>
<proteinExistence type="predicted"/>
<gene>
    <name evidence="3" type="ORF">QQS21_005460</name>
</gene>
<dbReference type="GO" id="GO:0001228">
    <property type="term" value="F:DNA-binding transcription activator activity, RNA polymerase II-specific"/>
    <property type="evidence" value="ECO:0007669"/>
    <property type="project" value="TreeGrafter"/>
</dbReference>
<dbReference type="PANTHER" id="PTHR47784:SF10">
    <property type="entry name" value="TRANSCRIPTION FACTOR, PUTATIVE (AFU_ORTHOLOGUE AFUA_6G14150)-RELATED"/>
    <property type="match status" value="1"/>
</dbReference>
<comment type="caution">
    <text evidence="3">The sequence shown here is derived from an EMBL/GenBank/DDBJ whole genome shotgun (WGS) entry which is preliminary data.</text>
</comment>
<accession>A0AAJ0FUH4</accession>
<keyword evidence="2" id="KW-0812">Transmembrane</keyword>
<evidence type="ECO:0000256" key="1">
    <source>
        <dbReference type="SAM" id="MobiDB-lite"/>
    </source>
</evidence>
<dbReference type="Proteomes" id="UP001251528">
    <property type="component" value="Unassembled WGS sequence"/>
</dbReference>
<evidence type="ECO:0000313" key="3">
    <source>
        <dbReference type="EMBL" id="KAK2599119.1"/>
    </source>
</evidence>
<evidence type="ECO:0000313" key="4">
    <source>
        <dbReference type="Proteomes" id="UP001251528"/>
    </source>
</evidence>
<protein>
    <submittedName>
        <fullName evidence="3">Uncharacterized protein</fullName>
    </submittedName>
</protein>
<reference evidence="3" key="1">
    <citation type="submission" date="2023-06" db="EMBL/GenBank/DDBJ databases">
        <title>Conoideocrella luteorostrata (Hypocreales: Clavicipitaceae), a potential biocontrol fungus for elongate hemlock scale in United States Christmas tree production areas.</title>
        <authorList>
            <person name="Barrett H."/>
            <person name="Lovett B."/>
            <person name="Macias A.M."/>
            <person name="Stajich J.E."/>
            <person name="Kasson M.T."/>
        </authorList>
    </citation>
    <scope>NUCLEOTIDE SEQUENCE</scope>
    <source>
        <strain evidence="3">ARSEF 14590</strain>
    </source>
</reference>
<keyword evidence="4" id="KW-1185">Reference proteome</keyword>
<evidence type="ECO:0000256" key="2">
    <source>
        <dbReference type="SAM" id="Phobius"/>
    </source>
</evidence>
<dbReference type="EMBL" id="JASWJB010000090">
    <property type="protein sequence ID" value="KAK2599119.1"/>
    <property type="molecule type" value="Genomic_DNA"/>
</dbReference>
<keyword evidence="2" id="KW-0472">Membrane</keyword>
<sequence>MANRKQHSKSRDGCKQCKDRKVKLDTPNSLQENNSGDTPSLSATDSATVVSDCTLTSGRDQSARLREIYLMNWYTTEVYDSLSSSPDDSIVWQKLVPREAARFGFLADGLLAISSLHLATTLDGPPHDSYVQAALQYQSSALASLKSAIFNIDDVNIHAVFGLSAIMIVVPLALCCIGGSHAAASDPPSVVLLSVCELLRGSVAVMRSAETAMHDGMWRRMLLVDEIDPSVRCGEEVQQATKNLRARATFVSRFVGQGRREVYETGISLLESLFTRMARQRHLGAVFAWPVIVDAKLIELFQQNDPMAQLIWTHYGVLTLGFHSRWWGSGFGLRLINELCCSLEAVDQEWNEWTVWPRRCAERLQSNGQLPRYD</sequence>
<feature type="compositionally biased region" description="Basic and acidic residues" evidence="1">
    <location>
        <begin position="9"/>
        <end position="24"/>
    </location>
</feature>
<name>A0AAJ0FUH4_9HYPO</name>
<feature type="region of interest" description="Disordered" evidence="1">
    <location>
        <begin position="1"/>
        <end position="45"/>
    </location>
</feature>
<feature type="transmembrane region" description="Helical" evidence="2">
    <location>
        <begin position="155"/>
        <end position="174"/>
    </location>
</feature>
<dbReference type="PANTHER" id="PTHR47784">
    <property type="entry name" value="STEROL UPTAKE CONTROL PROTEIN 2"/>
    <property type="match status" value="1"/>
</dbReference>
<dbReference type="AlphaFoldDB" id="A0AAJ0FUH4"/>
<feature type="compositionally biased region" description="Polar residues" evidence="1">
    <location>
        <begin position="26"/>
        <end position="45"/>
    </location>
</feature>
<dbReference type="InterPro" id="IPR053157">
    <property type="entry name" value="Sterol_Uptake_Regulator"/>
</dbReference>
<organism evidence="3 4">
    <name type="scientific">Conoideocrella luteorostrata</name>
    <dbReference type="NCBI Taxonomy" id="1105319"/>
    <lineage>
        <taxon>Eukaryota</taxon>
        <taxon>Fungi</taxon>
        <taxon>Dikarya</taxon>
        <taxon>Ascomycota</taxon>
        <taxon>Pezizomycotina</taxon>
        <taxon>Sordariomycetes</taxon>
        <taxon>Hypocreomycetidae</taxon>
        <taxon>Hypocreales</taxon>
        <taxon>Clavicipitaceae</taxon>
        <taxon>Conoideocrella</taxon>
    </lineage>
</organism>